<comment type="caution">
    <text evidence="2">The sequence shown here is derived from an EMBL/GenBank/DDBJ whole genome shotgun (WGS) entry which is preliminary data.</text>
</comment>
<name>A0ABN9PC69_9DINO</name>
<gene>
    <name evidence="2" type="ORF">PCOR1329_LOCUS1704</name>
</gene>
<feature type="non-terminal residue" evidence="2">
    <location>
        <position position="134"/>
    </location>
</feature>
<evidence type="ECO:0000313" key="3">
    <source>
        <dbReference type="Proteomes" id="UP001189429"/>
    </source>
</evidence>
<dbReference type="EMBL" id="CAUYUJ010000416">
    <property type="protein sequence ID" value="CAK0790427.1"/>
    <property type="molecule type" value="Genomic_DNA"/>
</dbReference>
<feature type="non-terminal residue" evidence="2">
    <location>
        <position position="1"/>
    </location>
</feature>
<proteinExistence type="predicted"/>
<accession>A0ABN9PC69</accession>
<evidence type="ECO:0000256" key="1">
    <source>
        <dbReference type="SAM" id="MobiDB-lite"/>
    </source>
</evidence>
<evidence type="ECO:0000313" key="2">
    <source>
        <dbReference type="EMBL" id="CAK0790427.1"/>
    </source>
</evidence>
<protein>
    <submittedName>
        <fullName evidence="2">Uncharacterized protein</fullName>
    </submittedName>
</protein>
<sequence>SLLLKIVLPSCAWSRKMMPIKSSSSCVRSGRWRRRSAALRLTRPRRQTWRTLNLLLTVWAVVCVLSCSRLWWSRSAAPSRASYPRVMSNSSSTLSVAERRRRPSSPAPCGLSTASSARTSSSRRSILLTVLFSN</sequence>
<reference evidence="2" key="1">
    <citation type="submission" date="2023-10" db="EMBL/GenBank/DDBJ databases">
        <authorList>
            <person name="Chen Y."/>
            <person name="Shah S."/>
            <person name="Dougan E. K."/>
            <person name="Thang M."/>
            <person name="Chan C."/>
        </authorList>
    </citation>
    <scope>NUCLEOTIDE SEQUENCE [LARGE SCALE GENOMIC DNA]</scope>
</reference>
<organism evidence="2 3">
    <name type="scientific">Prorocentrum cordatum</name>
    <dbReference type="NCBI Taxonomy" id="2364126"/>
    <lineage>
        <taxon>Eukaryota</taxon>
        <taxon>Sar</taxon>
        <taxon>Alveolata</taxon>
        <taxon>Dinophyceae</taxon>
        <taxon>Prorocentrales</taxon>
        <taxon>Prorocentraceae</taxon>
        <taxon>Prorocentrum</taxon>
    </lineage>
</organism>
<keyword evidence="3" id="KW-1185">Reference proteome</keyword>
<dbReference type="Proteomes" id="UP001189429">
    <property type="component" value="Unassembled WGS sequence"/>
</dbReference>
<feature type="region of interest" description="Disordered" evidence="1">
    <location>
        <begin position="75"/>
        <end position="118"/>
    </location>
</feature>